<dbReference type="Gene3D" id="3.30.70.270">
    <property type="match status" value="1"/>
</dbReference>
<gene>
    <name evidence="4" type="ORF">E6C27_scaffold141G00120</name>
</gene>
<dbReference type="InterPro" id="IPR041577">
    <property type="entry name" value="RT_RNaseH_2"/>
</dbReference>
<dbReference type="Pfam" id="PF13456">
    <property type="entry name" value="RVT_3"/>
    <property type="match status" value="1"/>
</dbReference>
<dbReference type="AlphaFoldDB" id="A0A5A7T2W3"/>
<keyword evidence="4" id="KW-0808">Transferase</keyword>
<dbReference type="OrthoDB" id="1742389at2759"/>
<dbReference type="PANTHER" id="PTHR48475:SF1">
    <property type="entry name" value="RNASE H TYPE-1 DOMAIN-CONTAINING PROTEIN"/>
    <property type="match status" value="1"/>
</dbReference>
<keyword evidence="4" id="KW-0695">RNA-directed DNA polymerase</keyword>
<evidence type="ECO:0000259" key="3">
    <source>
        <dbReference type="Pfam" id="PF17921"/>
    </source>
</evidence>
<name>A0A5A7T2W3_CUCMM</name>
<dbReference type="Pfam" id="PF17919">
    <property type="entry name" value="RT_RNaseH_2"/>
    <property type="match status" value="1"/>
</dbReference>
<evidence type="ECO:0000313" key="5">
    <source>
        <dbReference type="Proteomes" id="UP000321393"/>
    </source>
</evidence>
<sequence length="513" mass="59022">MLIKIKEEVKKQFDVGFLAVAKYPIWVANIVPVPKKDENVRMCIDYRDLNRASPKDNFPLPHIDVLVDNTAEFFTISFMDGFSGYNLIKMALEDQEKTTFIILWGTFYYKLNPTKCIFGVSSTKLLDFIVSREGIKVDPDKIKAIMDLRPPQTQKEICQWNEDCQKAFDKIKDYLQSPPILVPPTPVRPLILYLTVKEGSIGCVLGQHVSTEKKEQVAIVNTSSNTWTVMFDGATKEIGHGVGAILMSPDGKWYPLTAKLYFDYTNNMAKYEASSIGVRIAYEMKIKNLRVLGDSLLVVHQLNEEWETRDAKLIPYNDYIHTLTQTFDSMTFEHFPREINQVVDALATLSVMFNVAYSEEVQPIRMEKYKTPSYCMSLEREPDGKPWYHDIKHYIAYREYPTGASKNSKRTIKRLAMKFFLSGKVLYKRNYDMTLLRCVDALEAENILEENHEGVCGTHANGYMMARQVLRSGYFWLTMELDCIKHARRCHKCQIYADKVHAPASTLHVLTAP</sequence>
<feature type="domain" description="Reverse transcriptase/retrotransposon-derived protein RNase H-like" evidence="2">
    <location>
        <begin position="160"/>
        <end position="221"/>
    </location>
</feature>
<dbReference type="Proteomes" id="UP000321393">
    <property type="component" value="Unassembled WGS sequence"/>
</dbReference>
<dbReference type="SUPFAM" id="SSF56672">
    <property type="entry name" value="DNA/RNA polymerases"/>
    <property type="match status" value="1"/>
</dbReference>
<accession>A0A5A7T2W3</accession>
<dbReference type="GO" id="GO:0003676">
    <property type="term" value="F:nucleic acid binding"/>
    <property type="evidence" value="ECO:0007669"/>
    <property type="project" value="InterPro"/>
</dbReference>
<keyword evidence="4" id="KW-0548">Nucleotidyltransferase</keyword>
<reference evidence="4 5" key="1">
    <citation type="submission" date="2019-08" db="EMBL/GenBank/DDBJ databases">
        <title>Draft genome sequences of two oriental melons (Cucumis melo L. var makuwa).</title>
        <authorList>
            <person name="Kwon S.-Y."/>
        </authorList>
    </citation>
    <scope>NUCLEOTIDE SEQUENCE [LARGE SCALE GENOMIC DNA]</scope>
    <source>
        <strain evidence="5">cv. SW 3</strain>
        <tissue evidence="4">Leaf</tissue>
    </source>
</reference>
<feature type="domain" description="Integrase zinc-binding" evidence="3">
    <location>
        <begin position="443"/>
        <end position="496"/>
    </location>
</feature>
<comment type="caution">
    <text evidence="4">The sequence shown here is derived from an EMBL/GenBank/DDBJ whole genome shotgun (WGS) entry which is preliminary data.</text>
</comment>
<dbReference type="InterPro" id="IPR036397">
    <property type="entry name" value="RNaseH_sf"/>
</dbReference>
<dbReference type="Pfam" id="PF17921">
    <property type="entry name" value="Integrase_H2C2"/>
    <property type="match status" value="1"/>
</dbReference>
<proteinExistence type="predicted"/>
<dbReference type="Gene3D" id="3.30.420.10">
    <property type="entry name" value="Ribonuclease H-like superfamily/Ribonuclease H"/>
    <property type="match status" value="1"/>
</dbReference>
<dbReference type="CDD" id="cd01647">
    <property type="entry name" value="RT_LTR"/>
    <property type="match status" value="1"/>
</dbReference>
<protein>
    <submittedName>
        <fullName evidence="4">RNA-directed DNA polymerase (Reverse transcriptase), Ribonuclease H</fullName>
    </submittedName>
</protein>
<evidence type="ECO:0000313" key="4">
    <source>
        <dbReference type="EMBL" id="KAA0037720.1"/>
    </source>
</evidence>
<dbReference type="EMBL" id="SSTE01018890">
    <property type="protein sequence ID" value="KAA0037720.1"/>
    <property type="molecule type" value="Genomic_DNA"/>
</dbReference>
<evidence type="ECO:0000259" key="1">
    <source>
        <dbReference type="Pfam" id="PF13456"/>
    </source>
</evidence>
<dbReference type="CDD" id="cd09279">
    <property type="entry name" value="RNase_HI_like"/>
    <property type="match status" value="1"/>
</dbReference>
<dbReference type="InterPro" id="IPR041588">
    <property type="entry name" value="Integrase_H2C2"/>
</dbReference>
<dbReference type="GO" id="GO:0003964">
    <property type="term" value="F:RNA-directed DNA polymerase activity"/>
    <property type="evidence" value="ECO:0007669"/>
    <property type="project" value="UniProtKB-KW"/>
</dbReference>
<dbReference type="PANTHER" id="PTHR48475">
    <property type="entry name" value="RIBONUCLEASE H"/>
    <property type="match status" value="1"/>
</dbReference>
<organism evidence="4 5">
    <name type="scientific">Cucumis melo var. makuwa</name>
    <name type="common">Oriental melon</name>
    <dbReference type="NCBI Taxonomy" id="1194695"/>
    <lineage>
        <taxon>Eukaryota</taxon>
        <taxon>Viridiplantae</taxon>
        <taxon>Streptophyta</taxon>
        <taxon>Embryophyta</taxon>
        <taxon>Tracheophyta</taxon>
        <taxon>Spermatophyta</taxon>
        <taxon>Magnoliopsida</taxon>
        <taxon>eudicotyledons</taxon>
        <taxon>Gunneridae</taxon>
        <taxon>Pentapetalae</taxon>
        <taxon>rosids</taxon>
        <taxon>fabids</taxon>
        <taxon>Cucurbitales</taxon>
        <taxon>Cucurbitaceae</taxon>
        <taxon>Benincaseae</taxon>
        <taxon>Cucumis</taxon>
    </lineage>
</organism>
<dbReference type="GO" id="GO:0004523">
    <property type="term" value="F:RNA-DNA hybrid ribonuclease activity"/>
    <property type="evidence" value="ECO:0007669"/>
    <property type="project" value="InterPro"/>
</dbReference>
<dbReference type="InterPro" id="IPR002156">
    <property type="entry name" value="RNaseH_domain"/>
</dbReference>
<dbReference type="Gene3D" id="1.10.340.70">
    <property type="match status" value="1"/>
</dbReference>
<feature type="domain" description="RNase H type-1" evidence="1">
    <location>
        <begin position="231"/>
        <end position="348"/>
    </location>
</feature>
<dbReference type="InterPro" id="IPR043502">
    <property type="entry name" value="DNA/RNA_pol_sf"/>
</dbReference>
<dbReference type="InterPro" id="IPR043128">
    <property type="entry name" value="Rev_trsase/Diguanyl_cyclase"/>
</dbReference>
<dbReference type="Gene3D" id="3.10.10.10">
    <property type="entry name" value="HIV Type 1 Reverse Transcriptase, subunit A, domain 1"/>
    <property type="match status" value="1"/>
</dbReference>
<evidence type="ECO:0000259" key="2">
    <source>
        <dbReference type="Pfam" id="PF17919"/>
    </source>
</evidence>